<comment type="subcellular location">
    <subcellularLocation>
        <location evidence="1">Cell envelope</location>
    </subcellularLocation>
</comment>
<dbReference type="Gene3D" id="2.60.40.4270">
    <property type="entry name" value="Listeria-Bacteroides repeat domain"/>
    <property type="match status" value="1"/>
</dbReference>
<protein>
    <submittedName>
        <fullName evidence="3">Cell wall-binding repeat-containing protein</fullName>
    </submittedName>
</protein>
<dbReference type="Pfam" id="PF04122">
    <property type="entry name" value="CW_binding_2"/>
    <property type="match status" value="3"/>
</dbReference>
<dbReference type="Gene3D" id="2.160.20.110">
    <property type="match status" value="2"/>
</dbReference>
<feature type="compositionally biased region" description="Low complexity" evidence="2">
    <location>
        <begin position="99"/>
        <end position="113"/>
    </location>
</feature>
<proteinExistence type="predicted"/>
<dbReference type="EMBL" id="JAUMVS010000010">
    <property type="protein sequence ID" value="MDO4841309.1"/>
    <property type="molecule type" value="Genomic_DNA"/>
</dbReference>
<evidence type="ECO:0000313" key="3">
    <source>
        <dbReference type="EMBL" id="MDO4841309.1"/>
    </source>
</evidence>
<dbReference type="InterPro" id="IPR013378">
    <property type="entry name" value="InlB-like_B-rpt"/>
</dbReference>
<keyword evidence="4" id="KW-1185">Reference proteome</keyword>
<feature type="compositionally biased region" description="Polar residues" evidence="2">
    <location>
        <begin position="71"/>
        <end position="81"/>
    </location>
</feature>
<gene>
    <name evidence="3" type="ORF">Q3982_01345</name>
</gene>
<dbReference type="InterPro" id="IPR007253">
    <property type="entry name" value="Cell_wall-bd_2"/>
</dbReference>
<name>A0AA43RGY1_9ACTN</name>
<reference evidence="3" key="1">
    <citation type="submission" date="2023-07" db="EMBL/GenBank/DDBJ databases">
        <title>Between Cages and Wild: Unraveling the Impact of Captivity on Animal Microbiomes and Antimicrobial Resistance.</title>
        <authorList>
            <person name="Schmartz G.P."/>
            <person name="Rehner J."/>
            <person name="Schuff M.J."/>
            <person name="Becker S.L."/>
            <person name="Kravczyk M."/>
            <person name="Gurevich A."/>
            <person name="Francke R."/>
            <person name="Mueller R."/>
            <person name="Keller V."/>
            <person name="Keller A."/>
        </authorList>
    </citation>
    <scope>NUCLEOTIDE SEQUENCE</scope>
    <source>
        <strain evidence="3">S12M_St_49</strain>
    </source>
</reference>
<dbReference type="GO" id="GO:0030313">
    <property type="term" value="C:cell envelope"/>
    <property type="evidence" value="ECO:0007669"/>
    <property type="project" value="UniProtKB-SubCell"/>
</dbReference>
<feature type="compositionally biased region" description="Low complexity" evidence="2">
    <location>
        <begin position="51"/>
        <end position="60"/>
    </location>
</feature>
<dbReference type="InterPro" id="IPR042229">
    <property type="entry name" value="Listeria/Bacterioides_rpt_sf"/>
</dbReference>
<evidence type="ECO:0000256" key="1">
    <source>
        <dbReference type="ARBA" id="ARBA00004196"/>
    </source>
</evidence>
<comment type="caution">
    <text evidence="3">The sequence shown here is derived from an EMBL/GenBank/DDBJ whole genome shotgun (WGS) entry which is preliminary data.</text>
</comment>
<dbReference type="Proteomes" id="UP001168575">
    <property type="component" value="Unassembled WGS sequence"/>
</dbReference>
<dbReference type="NCBIfam" id="TIGR02543">
    <property type="entry name" value="List_Bact_rpt"/>
    <property type="match status" value="1"/>
</dbReference>
<evidence type="ECO:0000313" key="4">
    <source>
        <dbReference type="Proteomes" id="UP001168575"/>
    </source>
</evidence>
<dbReference type="Pfam" id="PF09479">
    <property type="entry name" value="Flg_new"/>
    <property type="match status" value="1"/>
</dbReference>
<accession>A0AA43RGY1</accession>
<dbReference type="Gene3D" id="3.40.50.12090">
    <property type="match status" value="1"/>
</dbReference>
<evidence type="ECO:0000256" key="2">
    <source>
        <dbReference type="SAM" id="MobiDB-lite"/>
    </source>
</evidence>
<feature type="region of interest" description="Disordered" evidence="2">
    <location>
        <begin position="41"/>
        <end position="123"/>
    </location>
</feature>
<sequence>MDSSSRSVRWKILAVLLSISLVIGLCPGLSKVSYAEELATDSQATNVQEQAEGTTGGADEATADGEATADSEQQADSQGTVEEQEGTIEMPTVVDQADDSAATASDEATTAEDTASDEITGDTEITKGGTYQLASDASGVITVSTTDPVTFVGGGLTVTYGEDGQATLTGTSINVAFDASGTEGADITLKDAYLSNKTELRNTFNFAGEGNKLSFEGVNVVDYDKGYTTADDALIHVPSSAELTILGSGTAYIYNNTQGAGIGGNTGESNGTIVFGDAETSTGPTIFEKGTRQGAVIGAGARSKDTDIPGSITFEGGLYNLISNSRGAVIGGSAGANGASAGTKVYIKGGSININVDWTGAAIGGGGFDSGNDSSGGECYITGGSLRIYADHNAVANNPNYKGWNGQSLVEGVSDVALTAKRLNANDEEVVRCNFDTSLIDAATNYTAYVDGSTKPFFSGPLHGYSFIQEALDKGEQLSITETPSNWVKSTDQNLYFYLTKKDHKLKVNGQRFIAKWDETNQTFNIVDDDSNLVSEATGNGSVLVAAGEGEAGEAVTAKAGDTVTVTPTAADGNYLAQVRYAVKAEGEENYSTYTALKATDGTYTFTMPEGNVLVYADFVSIVWDGTLDLTWYDPDQTVYHLNYAAQFEAAAALNNGIFTTYPTKTVTPEGSTASHEVPDYEKYLEMIGAVQNEDDTFDGSNLYGEFTSTYTVVDMQVSTTTESEVTNTTRVIGDATQIVANNSTGTHGQYNQVTTSTYWYGATDFNGKTIYVDSDLDFGGTKTADGKWSPTSPLYMSLAGQYAMLPQNGWSVLGSSFNGCLDGNGHKFENVYAERYAKGGNFGDSQSLGIVGRLGNHDGDPAEIAAVNPTVRQIVLESGWMSCRRSSGCIVGKIGQTSATKKNDGSTGGIIEYCINKADIICTDKKGIGGICGAGWNKGVIRYCANFGNVTQVGSGSGFIAGGIVGSNEVPVIGCYNVGYVYAGQARYSQAIGTNNGSCSWTNCFYLKGSTNNTSASPNDGVYRGTINNVKAFGTGGDVESLQSWMVNGGTSSDDTGAKIWFNDTTGINSKDGVSYPVLYYQGGKDVSSDYDVYVLQSTTNGKVSADKETAKYGETVTMSYETLAPGYTFDYYIVNGEKTTNPTVTVTGGTMISAKWRELTSATFTIEDTTDKPYEITVTKTGVDKVDGVWKYVTDQPVKSGDTVYEEDVLTYTAKIKDGYVPEDSSSEYTGVFSFQTNNEGKRVSSSSTFTVTKDHTNLDLAVSSVGEAKKTWYSKADTSWYSADKDEFEISTPEQLAGVAKLVYDYTMVDGVVTQGDNFYGKTIKLASDISLKNNDGTDGLRQWCPIGGTGSTSKGNVFEGTFDGAGHSITDLVEQDYISGVVTSYRGLFGQTMNATIKNVNVAGSISTSSYNGGIAAYAINTTVDNCVSNVNMIPLNTWTYGTIGGVVGYGKSANVTNCVNNGSINCYMSYSYVAGIIAKNEMNTGDTERKTIANCVNNGAITVLDGQANSGSVAGIITVANKYTDISNCINAADITAYNAASRRINIGGIVQEVANGTTISECANTGNLSNLVGTGSKGNGCGDVGGICGNFSGGGTMTDCYNQGNLVSEYNKQYNECYVGGLVGRCSGTSAGSITNCYNSGTAKAELEGYYGALAPNAYKVPTVTNCYYLDSTGTSGGSKTDDTYEGAKALTSDELKAAAPDLGEKFSADPNGGYPILASGTTLPVTVSFNTGDGSFVPAQSVTSGSTITRPADPTKDDYVFVGWYTDEACTQEYDFSTAVDHNFTLYAKWQRAYNLQRLSGDDAYGTNLETLKKDVEENGTPSGVIICNTGHYIDSLSAAALSGLLDYPILLVNGTDSTLNDNSKQAINLLTNSGNDKIEVIILGGKFAVTESIEAELQNYDSDDSCERIYGDDGYLTNQAVYDYGANRNGGWNEDEVMVATGNGFYDALGAGSYAAAKKSFILLSNPSSDNASLVEKAANHKAATIIGGKAAVTDELVKSIEDKGLTTERIAGDDAYATKVAFVKHAIDNGMTLEGAGFSTINSYYDALGSSHILAKSNSVMFLVGLDETFNQPVYNMMGSSEDELTNGKLFGGTAAVTDVTKQAIIDAVYGK</sequence>
<organism evidence="3 4">
    <name type="scientific">Phoenicibacter congonensis</name>
    <dbReference type="NCBI Taxonomy" id="1944646"/>
    <lineage>
        <taxon>Bacteria</taxon>
        <taxon>Bacillati</taxon>
        <taxon>Actinomycetota</taxon>
        <taxon>Coriobacteriia</taxon>
        <taxon>Eggerthellales</taxon>
        <taxon>Eggerthellaceae</taxon>
        <taxon>Phoenicibacter</taxon>
    </lineage>
</organism>